<dbReference type="AlphaFoldDB" id="A0ABD3V9K3"/>
<dbReference type="InterPro" id="IPR018306">
    <property type="entry name" value="Phage_T5_Orf172_DNA-bd"/>
</dbReference>
<evidence type="ECO:0000313" key="3">
    <source>
        <dbReference type="Proteomes" id="UP001634394"/>
    </source>
</evidence>
<name>A0ABD3V9K3_SINWO</name>
<gene>
    <name evidence="2" type="ORF">ACJMK2_011889</name>
</gene>
<keyword evidence="3" id="KW-1185">Reference proteome</keyword>
<feature type="domain" description="Bacteriophage T5 Orf172 DNA-binding" evidence="1">
    <location>
        <begin position="18"/>
        <end position="107"/>
    </location>
</feature>
<evidence type="ECO:0000313" key="2">
    <source>
        <dbReference type="EMBL" id="KAL3857197.1"/>
    </source>
</evidence>
<dbReference type="Proteomes" id="UP001634394">
    <property type="component" value="Unassembled WGS sequence"/>
</dbReference>
<accession>A0ABD3V9K3</accession>
<evidence type="ECO:0000259" key="1">
    <source>
        <dbReference type="Pfam" id="PF10544"/>
    </source>
</evidence>
<dbReference type="Pfam" id="PF10544">
    <property type="entry name" value="T5orf172"/>
    <property type="match status" value="1"/>
</dbReference>
<protein>
    <recommendedName>
        <fullName evidence="1">Bacteriophage T5 Orf172 DNA-binding domain-containing protein</fullName>
    </recommendedName>
</protein>
<organism evidence="2 3">
    <name type="scientific">Sinanodonta woodiana</name>
    <name type="common">Chinese pond mussel</name>
    <name type="synonym">Anodonta woodiana</name>
    <dbReference type="NCBI Taxonomy" id="1069815"/>
    <lineage>
        <taxon>Eukaryota</taxon>
        <taxon>Metazoa</taxon>
        <taxon>Spiralia</taxon>
        <taxon>Lophotrochozoa</taxon>
        <taxon>Mollusca</taxon>
        <taxon>Bivalvia</taxon>
        <taxon>Autobranchia</taxon>
        <taxon>Heteroconchia</taxon>
        <taxon>Palaeoheterodonta</taxon>
        <taxon>Unionida</taxon>
        <taxon>Unionoidea</taxon>
        <taxon>Unionidae</taxon>
        <taxon>Unioninae</taxon>
        <taxon>Sinanodonta</taxon>
    </lineage>
</organism>
<proteinExistence type="predicted"/>
<sequence length="118" mass="13415">MFTNQRFGAGAGRHHGPGFVYVMHDRYLNQVKIGYSGNPAERLIDIQREHPGTILVGQVHANEMNRAETAAQHAVERNLGMQKVARNATDWYNLPHNVTVQEVLERVRLAVFYHNSSH</sequence>
<comment type="caution">
    <text evidence="2">The sequence shown here is derived from an EMBL/GenBank/DDBJ whole genome shotgun (WGS) entry which is preliminary data.</text>
</comment>
<dbReference type="EMBL" id="JBJQND010000013">
    <property type="protein sequence ID" value="KAL3857197.1"/>
    <property type="molecule type" value="Genomic_DNA"/>
</dbReference>
<reference evidence="2 3" key="1">
    <citation type="submission" date="2024-11" db="EMBL/GenBank/DDBJ databases">
        <title>Chromosome-level genome assembly of the freshwater bivalve Anodonta woodiana.</title>
        <authorList>
            <person name="Chen X."/>
        </authorList>
    </citation>
    <scope>NUCLEOTIDE SEQUENCE [LARGE SCALE GENOMIC DNA]</scope>
    <source>
        <strain evidence="2">MN2024</strain>
        <tissue evidence="2">Gills</tissue>
    </source>
</reference>